<evidence type="ECO:0000313" key="1">
    <source>
        <dbReference type="EMBL" id="PZN70838.1"/>
    </source>
</evidence>
<dbReference type="AlphaFoldDB" id="A0A2W4QSG2"/>
<evidence type="ECO:0000313" key="2">
    <source>
        <dbReference type="Proteomes" id="UP000249396"/>
    </source>
</evidence>
<protein>
    <submittedName>
        <fullName evidence="1">Uncharacterized protein</fullName>
    </submittedName>
</protein>
<organism evidence="1 2">
    <name type="scientific">Candidatus Methylumidiphilus alinenensis</name>
    <dbReference type="NCBI Taxonomy" id="2202197"/>
    <lineage>
        <taxon>Bacteria</taxon>
        <taxon>Pseudomonadati</taxon>
        <taxon>Pseudomonadota</taxon>
        <taxon>Gammaproteobacteria</taxon>
        <taxon>Methylococcales</taxon>
        <taxon>Candidatus Methylumidiphilus</taxon>
    </lineage>
</organism>
<proteinExistence type="predicted"/>
<name>A0A2W4QSG2_9GAMM</name>
<sequence>MVDLVFESFDITPLVRLRDLPLMFEIHRQWLVKIESGDRIDANIRKACRSCDLQAFFFFD</sequence>
<comment type="caution">
    <text evidence="1">The sequence shown here is derived from an EMBL/GenBank/DDBJ whole genome shotgun (WGS) entry which is preliminary data.</text>
</comment>
<accession>A0A2W4QSG2</accession>
<dbReference type="Proteomes" id="UP000249396">
    <property type="component" value="Unassembled WGS sequence"/>
</dbReference>
<reference evidence="1 2" key="1">
    <citation type="journal article" date="2018" name="Aquat. Microb. Ecol.">
        <title>Gammaproteobacterial methanotrophs dominate.</title>
        <authorList>
            <person name="Rissanen A.J."/>
            <person name="Saarenheimo J."/>
            <person name="Tiirola M."/>
            <person name="Peura S."/>
            <person name="Aalto S.L."/>
            <person name="Karvinen A."/>
            <person name="Nykanen H."/>
        </authorList>
    </citation>
    <scope>NUCLEOTIDE SEQUENCE [LARGE SCALE GENOMIC DNA]</scope>
    <source>
        <strain evidence="1">AMbin10</strain>
    </source>
</reference>
<dbReference type="EMBL" id="QJPH01000541">
    <property type="protein sequence ID" value="PZN70838.1"/>
    <property type="molecule type" value="Genomic_DNA"/>
</dbReference>
<gene>
    <name evidence="1" type="ORF">DM484_27715</name>
</gene>